<gene>
    <name evidence="2" type="ORF">HKI87_15g79720</name>
</gene>
<feature type="signal peptide" evidence="1">
    <location>
        <begin position="1"/>
        <end position="21"/>
    </location>
</feature>
<proteinExistence type="predicted"/>
<sequence length="333" mass="37058">MASRWVAGLACFLVLLSAARAAQDAVNLGKDVVKDFQQCDRDCRWVYGFYDKDITGTRVNADGSEDEWFGEHCLCSRAGRPLVEPNLIRRSVKKTWDERFWCGDFQTSNVCAMSLTTGEVGTTTRQAAAANESELHVLHCGACGACSQPDDLMVLHDTKTFITTMMTKCSIKFSMPEILGGTHDLDALTECLRNEGITFNETNSFRWDSRLQAGGPGLSCMDCWTDDIQCDAVHCKLDCIRKFFDPNNNGKYEECLKCDENTCGPAFIKCAGANRRSSGIVSDIDRVSSEVCPIGHFTRCSQCELQCHGDEWCLDECKKLPSCQNPKRLVKGR</sequence>
<dbReference type="PANTHER" id="PTHR40535">
    <property type="entry name" value="CHROMOSOME UNDETERMINED SCAFFOLD_9, WHOLE GENOME SHOTGUN SEQUENCE"/>
    <property type="match status" value="1"/>
</dbReference>
<protein>
    <submittedName>
        <fullName evidence="2">Uncharacterized protein</fullName>
    </submittedName>
</protein>
<dbReference type="EMBL" id="CP151515">
    <property type="protein sequence ID" value="WZN66405.1"/>
    <property type="molecule type" value="Genomic_DNA"/>
</dbReference>
<evidence type="ECO:0000313" key="2">
    <source>
        <dbReference type="EMBL" id="WZN66405.1"/>
    </source>
</evidence>
<dbReference type="Proteomes" id="UP001472866">
    <property type="component" value="Chromosome 15"/>
</dbReference>
<evidence type="ECO:0000256" key="1">
    <source>
        <dbReference type="SAM" id="SignalP"/>
    </source>
</evidence>
<name>A0AAX4PK47_9CHLO</name>
<dbReference type="PANTHER" id="PTHR40535:SF1">
    <property type="entry name" value="CHROMOSOME UNDETERMINED SCAFFOLD_9, WHOLE GENOME SHOTGUN SEQUENCE"/>
    <property type="match status" value="1"/>
</dbReference>
<dbReference type="AlphaFoldDB" id="A0AAX4PK47"/>
<evidence type="ECO:0000313" key="3">
    <source>
        <dbReference type="Proteomes" id="UP001472866"/>
    </source>
</evidence>
<reference evidence="2 3" key="1">
    <citation type="submission" date="2024-03" db="EMBL/GenBank/DDBJ databases">
        <title>Complete genome sequence of the green alga Chloropicon roscoffensis RCC1871.</title>
        <authorList>
            <person name="Lemieux C."/>
            <person name="Pombert J.-F."/>
            <person name="Otis C."/>
            <person name="Turmel M."/>
        </authorList>
    </citation>
    <scope>NUCLEOTIDE SEQUENCE [LARGE SCALE GENOMIC DNA]</scope>
    <source>
        <strain evidence="2 3">RCC1871</strain>
    </source>
</reference>
<feature type="chain" id="PRO_5043545278" evidence="1">
    <location>
        <begin position="22"/>
        <end position="333"/>
    </location>
</feature>
<accession>A0AAX4PK47</accession>
<keyword evidence="3" id="KW-1185">Reference proteome</keyword>
<organism evidence="2 3">
    <name type="scientific">Chloropicon roscoffensis</name>
    <dbReference type="NCBI Taxonomy" id="1461544"/>
    <lineage>
        <taxon>Eukaryota</taxon>
        <taxon>Viridiplantae</taxon>
        <taxon>Chlorophyta</taxon>
        <taxon>Chloropicophyceae</taxon>
        <taxon>Chloropicales</taxon>
        <taxon>Chloropicaceae</taxon>
        <taxon>Chloropicon</taxon>
    </lineage>
</organism>
<keyword evidence="1" id="KW-0732">Signal</keyword>